<name>A0A6J6UN76_9ZZZZ</name>
<proteinExistence type="predicted"/>
<dbReference type="AlphaFoldDB" id="A0A6J6UN76"/>
<organism evidence="1">
    <name type="scientific">freshwater metagenome</name>
    <dbReference type="NCBI Taxonomy" id="449393"/>
    <lineage>
        <taxon>unclassified sequences</taxon>
        <taxon>metagenomes</taxon>
        <taxon>ecological metagenomes</taxon>
    </lineage>
</organism>
<dbReference type="EMBL" id="CAEZYQ010000023">
    <property type="protein sequence ID" value="CAB4759979.1"/>
    <property type="molecule type" value="Genomic_DNA"/>
</dbReference>
<gene>
    <name evidence="1" type="ORF">UFOPK2761_02567</name>
</gene>
<accession>A0A6J6UN76</accession>
<sequence length="135" mass="14690">MTFETDCRPIVETALAQHLGHTGETTRLPSPAGGSVAYRVAGRGGRSAELTASRTKLEARLSRPARTVTLEGDYEDTDLLARDAARLARFVDRYLRGQGRLQREQGALGVRRSLVVTTADGEWKVGPRKTQVPSA</sequence>
<evidence type="ECO:0000313" key="1">
    <source>
        <dbReference type="EMBL" id="CAB4759979.1"/>
    </source>
</evidence>
<protein>
    <submittedName>
        <fullName evidence="1">Unannotated protein</fullName>
    </submittedName>
</protein>
<reference evidence="1" key="1">
    <citation type="submission" date="2020-05" db="EMBL/GenBank/DDBJ databases">
        <authorList>
            <person name="Chiriac C."/>
            <person name="Salcher M."/>
            <person name="Ghai R."/>
            <person name="Kavagutti S V."/>
        </authorList>
    </citation>
    <scope>NUCLEOTIDE SEQUENCE</scope>
</reference>